<dbReference type="AlphaFoldDB" id="A0A0E9U3J6"/>
<protein>
    <submittedName>
        <fullName evidence="2">Uncharacterized protein</fullName>
    </submittedName>
</protein>
<feature type="transmembrane region" description="Helical" evidence="1">
    <location>
        <begin position="21"/>
        <end position="39"/>
    </location>
</feature>
<dbReference type="EMBL" id="GBXM01029221">
    <property type="protein sequence ID" value="JAH79356.1"/>
    <property type="molecule type" value="Transcribed_RNA"/>
</dbReference>
<accession>A0A0E9U3J6</accession>
<organism evidence="2">
    <name type="scientific">Anguilla anguilla</name>
    <name type="common">European freshwater eel</name>
    <name type="synonym">Muraena anguilla</name>
    <dbReference type="NCBI Taxonomy" id="7936"/>
    <lineage>
        <taxon>Eukaryota</taxon>
        <taxon>Metazoa</taxon>
        <taxon>Chordata</taxon>
        <taxon>Craniata</taxon>
        <taxon>Vertebrata</taxon>
        <taxon>Euteleostomi</taxon>
        <taxon>Actinopterygii</taxon>
        <taxon>Neopterygii</taxon>
        <taxon>Teleostei</taxon>
        <taxon>Anguilliformes</taxon>
        <taxon>Anguillidae</taxon>
        <taxon>Anguilla</taxon>
    </lineage>
</organism>
<dbReference type="EMBL" id="GBXM01048842">
    <property type="protein sequence ID" value="JAH59735.1"/>
    <property type="molecule type" value="Transcribed_RNA"/>
</dbReference>
<name>A0A0E9U3J6_ANGAN</name>
<reference evidence="2" key="2">
    <citation type="journal article" date="2015" name="Fish Shellfish Immunol.">
        <title>Early steps in the European eel (Anguilla anguilla)-Vibrio vulnificus interaction in the gills: Role of the RtxA13 toxin.</title>
        <authorList>
            <person name="Callol A."/>
            <person name="Pajuelo D."/>
            <person name="Ebbesson L."/>
            <person name="Teles M."/>
            <person name="MacKenzie S."/>
            <person name="Amaro C."/>
        </authorList>
    </citation>
    <scope>NUCLEOTIDE SEQUENCE</scope>
</reference>
<reference evidence="2" key="1">
    <citation type="submission" date="2014-11" db="EMBL/GenBank/DDBJ databases">
        <authorList>
            <person name="Amaro Gonzalez C."/>
        </authorList>
    </citation>
    <scope>NUCLEOTIDE SEQUENCE</scope>
</reference>
<sequence length="52" mass="5814">MSARYMFAASLTSQPRHYEEVLLFICIASLPLSSIAAAGRRSIWGQPRKALF</sequence>
<keyword evidence="1" id="KW-0812">Transmembrane</keyword>
<keyword evidence="1" id="KW-1133">Transmembrane helix</keyword>
<proteinExistence type="predicted"/>
<evidence type="ECO:0000313" key="2">
    <source>
        <dbReference type="EMBL" id="JAH59735.1"/>
    </source>
</evidence>
<keyword evidence="1" id="KW-0472">Membrane</keyword>
<evidence type="ECO:0000256" key="1">
    <source>
        <dbReference type="SAM" id="Phobius"/>
    </source>
</evidence>